<dbReference type="GO" id="GO:0005524">
    <property type="term" value="F:ATP binding"/>
    <property type="evidence" value="ECO:0007669"/>
    <property type="project" value="UniProtKB-KW"/>
</dbReference>
<dbReference type="AlphaFoldDB" id="K2IYL1"/>
<sequence length="241" mass="27107">MEMRDVFVSYHGDISILNGLSLNIPEGKITGIIGPNGAGKSTALKTLYGFLKPQRGEIRLAGERIDGLEPYQFIERGIAYVPQNRSLFNDLSVEDNLRLGCWVFRKDKPRMERALERAYAQFPILKQKRKDMAGSMSGGQQRFLELARALALEPKIVMLDEPTAMIAPKLSQELYAFIKALPEQGVTVILVDQNVRQCVNVSDHVYILELGQNKADGAAADFKGDSRMREMIAEWLDYKID</sequence>
<evidence type="ECO:0000256" key="5">
    <source>
        <dbReference type="ARBA" id="ARBA00022970"/>
    </source>
</evidence>
<comment type="similarity">
    <text evidence="1">Belongs to the ABC transporter superfamily.</text>
</comment>
<dbReference type="PANTHER" id="PTHR43820:SF3">
    <property type="entry name" value="BRANCHED-CHAIN AMINO ACID TRANSPORT SYSTEM,ATP-BINDING PROTEIN"/>
    <property type="match status" value="1"/>
</dbReference>
<accession>K2IYL1</accession>
<name>K2IYL1_9PROT</name>
<dbReference type="GO" id="GO:0015658">
    <property type="term" value="F:branched-chain amino acid transmembrane transporter activity"/>
    <property type="evidence" value="ECO:0007669"/>
    <property type="project" value="TreeGrafter"/>
</dbReference>
<dbReference type="Proteomes" id="UP000006746">
    <property type="component" value="Unassembled WGS sequence"/>
</dbReference>
<protein>
    <submittedName>
        <fullName evidence="7">Branched-chain amino acid ABC transporter ATP-binding protein</fullName>
    </submittedName>
</protein>
<dbReference type="InterPro" id="IPR003593">
    <property type="entry name" value="AAA+_ATPase"/>
</dbReference>
<feature type="domain" description="ABC transporter" evidence="6">
    <location>
        <begin position="1"/>
        <end position="235"/>
    </location>
</feature>
<evidence type="ECO:0000256" key="3">
    <source>
        <dbReference type="ARBA" id="ARBA00022741"/>
    </source>
</evidence>
<dbReference type="EMBL" id="AMRL01000011">
    <property type="protein sequence ID" value="EKE75561.1"/>
    <property type="molecule type" value="Genomic_DNA"/>
</dbReference>
<comment type="caution">
    <text evidence="7">The sequence shown here is derived from an EMBL/GenBank/DDBJ whole genome shotgun (WGS) entry which is preliminary data.</text>
</comment>
<evidence type="ECO:0000256" key="2">
    <source>
        <dbReference type="ARBA" id="ARBA00022448"/>
    </source>
</evidence>
<dbReference type="InterPro" id="IPR027417">
    <property type="entry name" value="P-loop_NTPase"/>
</dbReference>
<dbReference type="InterPro" id="IPR003439">
    <property type="entry name" value="ABC_transporter-like_ATP-bd"/>
</dbReference>
<keyword evidence="2" id="KW-0813">Transport</keyword>
<dbReference type="Pfam" id="PF00005">
    <property type="entry name" value="ABC_tran"/>
    <property type="match status" value="1"/>
</dbReference>
<evidence type="ECO:0000313" key="7">
    <source>
        <dbReference type="EMBL" id="EKE75561.1"/>
    </source>
</evidence>
<dbReference type="eggNOG" id="COG0410">
    <property type="taxonomic scope" value="Bacteria"/>
</dbReference>
<dbReference type="GO" id="GO:0016887">
    <property type="term" value="F:ATP hydrolysis activity"/>
    <property type="evidence" value="ECO:0007669"/>
    <property type="project" value="InterPro"/>
</dbReference>
<keyword evidence="8" id="KW-1185">Reference proteome</keyword>
<keyword evidence="5" id="KW-0029">Amino-acid transport</keyword>
<keyword evidence="4 7" id="KW-0067">ATP-binding</keyword>
<evidence type="ECO:0000259" key="6">
    <source>
        <dbReference type="PROSITE" id="PS50893"/>
    </source>
</evidence>
<dbReference type="PANTHER" id="PTHR43820">
    <property type="entry name" value="HIGH-AFFINITY BRANCHED-CHAIN AMINO ACID TRANSPORT ATP-BINDING PROTEIN LIVF"/>
    <property type="match status" value="1"/>
</dbReference>
<evidence type="ECO:0000256" key="1">
    <source>
        <dbReference type="ARBA" id="ARBA00005417"/>
    </source>
</evidence>
<dbReference type="InterPro" id="IPR052156">
    <property type="entry name" value="BCAA_Transport_ATP-bd_LivF"/>
</dbReference>
<dbReference type="SMART" id="SM00382">
    <property type="entry name" value="AAA"/>
    <property type="match status" value="1"/>
</dbReference>
<keyword evidence="3" id="KW-0547">Nucleotide-binding</keyword>
<dbReference type="Gene3D" id="3.40.50.300">
    <property type="entry name" value="P-loop containing nucleotide triphosphate hydrolases"/>
    <property type="match status" value="1"/>
</dbReference>
<dbReference type="PROSITE" id="PS50893">
    <property type="entry name" value="ABC_TRANSPORTER_2"/>
    <property type="match status" value="1"/>
</dbReference>
<evidence type="ECO:0000313" key="8">
    <source>
        <dbReference type="Proteomes" id="UP000006746"/>
    </source>
</evidence>
<reference evidence="7 8" key="1">
    <citation type="journal article" date="2012" name="J. Bacteriol.">
        <title>Genome Sequence of Oceanibaculum indicum Type Strain P24.</title>
        <authorList>
            <person name="Lai Q."/>
            <person name="Shao Z."/>
        </authorList>
    </citation>
    <scope>NUCLEOTIDE SEQUENCE [LARGE SCALE GENOMIC DNA]</scope>
    <source>
        <strain evidence="7 8">P24</strain>
    </source>
</reference>
<organism evidence="7 8">
    <name type="scientific">Oceanibaculum indicum P24</name>
    <dbReference type="NCBI Taxonomy" id="1207063"/>
    <lineage>
        <taxon>Bacteria</taxon>
        <taxon>Pseudomonadati</taxon>
        <taxon>Pseudomonadota</taxon>
        <taxon>Alphaproteobacteria</taxon>
        <taxon>Rhodospirillales</taxon>
        <taxon>Oceanibaculaceae</taxon>
        <taxon>Oceanibaculum</taxon>
    </lineage>
</organism>
<gene>
    <name evidence="7" type="ORF">P24_10081</name>
</gene>
<evidence type="ECO:0000256" key="4">
    <source>
        <dbReference type="ARBA" id="ARBA00022840"/>
    </source>
</evidence>
<dbReference type="SUPFAM" id="SSF52540">
    <property type="entry name" value="P-loop containing nucleoside triphosphate hydrolases"/>
    <property type="match status" value="1"/>
</dbReference>
<proteinExistence type="inferred from homology"/>
<dbReference type="STRING" id="1207063.P24_10081"/>
<dbReference type="GO" id="GO:0015807">
    <property type="term" value="P:L-amino acid transport"/>
    <property type="evidence" value="ECO:0007669"/>
    <property type="project" value="TreeGrafter"/>
</dbReference>
<dbReference type="CDD" id="cd03224">
    <property type="entry name" value="ABC_TM1139_LivF_branched"/>
    <property type="match status" value="1"/>
</dbReference>